<dbReference type="AlphaFoldDB" id="A0A0F9IZ74"/>
<accession>A0A0F9IZ74</accession>
<protein>
    <submittedName>
        <fullName evidence="1">Uncharacterized protein</fullName>
    </submittedName>
</protein>
<comment type="caution">
    <text evidence="1">The sequence shown here is derived from an EMBL/GenBank/DDBJ whole genome shotgun (WGS) entry which is preliminary data.</text>
</comment>
<proteinExistence type="predicted"/>
<name>A0A0F9IZ74_9ZZZZ</name>
<sequence>MSKELEAMLEYIAMGLYFRHEAIKHGIDKVTPWHEQPLEKTQIYWDDAQMVLGFKADGKMRIAVVKTGFGETRYPNTKDEQHLVEEIL</sequence>
<organism evidence="1">
    <name type="scientific">marine sediment metagenome</name>
    <dbReference type="NCBI Taxonomy" id="412755"/>
    <lineage>
        <taxon>unclassified sequences</taxon>
        <taxon>metagenomes</taxon>
        <taxon>ecological metagenomes</taxon>
    </lineage>
</organism>
<reference evidence="1" key="1">
    <citation type="journal article" date="2015" name="Nature">
        <title>Complex archaea that bridge the gap between prokaryotes and eukaryotes.</title>
        <authorList>
            <person name="Spang A."/>
            <person name="Saw J.H."/>
            <person name="Jorgensen S.L."/>
            <person name="Zaremba-Niedzwiedzka K."/>
            <person name="Martijn J."/>
            <person name="Lind A.E."/>
            <person name="van Eijk R."/>
            <person name="Schleper C."/>
            <person name="Guy L."/>
            <person name="Ettema T.J."/>
        </authorList>
    </citation>
    <scope>NUCLEOTIDE SEQUENCE</scope>
</reference>
<dbReference type="EMBL" id="LAZR01019503">
    <property type="protein sequence ID" value="KKL92297.1"/>
    <property type="molecule type" value="Genomic_DNA"/>
</dbReference>
<evidence type="ECO:0000313" key="1">
    <source>
        <dbReference type="EMBL" id="KKL92297.1"/>
    </source>
</evidence>
<gene>
    <name evidence="1" type="ORF">LCGC14_1886060</name>
</gene>